<dbReference type="RefSeq" id="WP_091642841.1">
    <property type="nucleotide sequence ID" value="NZ_FMHW01000002.1"/>
</dbReference>
<dbReference type="InterPro" id="IPR019775">
    <property type="entry name" value="WD40_repeat_CS"/>
</dbReference>
<dbReference type="SUPFAM" id="SSF50978">
    <property type="entry name" value="WD40 repeat-like"/>
    <property type="match status" value="1"/>
</dbReference>
<name>A0A1C6SC10_9ACTN</name>
<keyword evidence="1 3" id="KW-0853">WD repeat</keyword>
<feature type="repeat" description="WD" evidence="3">
    <location>
        <begin position="709"/>
        <end position="741"/>
    </location>
</feature>
<dbReference type="AlphaFoldDB" id="A0A1C6SC10"/>
<dbReference type="PANTHER" id="PTHR19879">
    <property type="entry name" value="TRANSCRIPTION INITIATION FACTOR TFIID"/>
    <property type="match status" value="1"/>
</dbReference>
<dbReference type="Pfam" id="PF20703">
    <property type="entry name" value="nSTAND1"/>
    <property type="match status" value="1"/>
</dbReference>
<dbReference type="Proteomes" id="UP000198959">
    <property type="component" value="Unassembled WGS sequence"/>
</dbReference>
<protein>
    <submittedName>
        <fullName evidence="5">WD40 repeat</fullName>
    </submittedName>
</protein>
<dbReference type="STRING" id="145854.GA0074692_2259"/>
<dbReference type="InterPro" id="IPR036322">
    <property type="entry name" value="WD40_repeat_dom_sf"/>
</dbReference>
<evidence type="ECO:0000313" key="6">
    <source>
        <dbReference type="Proteomes" id="UP000198959"/>
    </source>
</evidence>
<dbReference type="OrthoDB" id="134501at2"/>
<dbReference type="PROSITE" id="PS00678">
    <property type="entry name" value="WD_REPEATS_1"/>
    <property type="match status" value="3"/>
</dbReference>
<dbReference type="CDD" id="cd00200">
    <property type="entry name" value="WD40"/>
    <property type="match status" value="1"/>
</dbReference>
<dbReference type="InterPro" id="IPR027417">
    <property type="entry name" value="P-loop_NTPase"/>
</dbReference>
<feature type="repeat" description="WD" evidence="3">
    <location>
        <begin position="888"/>
        <end position="919"/>
    </location>
</feature>
<keyword evidence="6" id="KW-1185">Reference proteome</keyword>
<feature type="repeat" description="WD" evidence="3">
    <location>
        <begin position="619"/>
        <end position="654"/>
    </location>
</feature>
<dbReference type="Gene3D" id="2.130.10.10">
    <property type="entry name" value="YVTN repeat-like/Quinoprotein amine dehydrogenase"/>
    <property type="match status" value="5"/>
</dbReference>
<feature type="repeat" description="WD" evidence="3">
    <location>
        <begin position="763"/>
        <end position="795"/>
    </location>
</feature>
<dbReference type="EMBL" id="FMHW01000002">
    <property type="protein sequence ID" value="SCL26935.1"/>
    <property type="molecule type" value="Genomic_DNA"/>
</dbReference>
<evidence type="ECO:0000256" key="1">
    <source>
        <dbReference type="ARBA" id="ARBA00022574"/>
    </source>
</evidence>
<dbReference type="Pfam" id="PF00400">
    <property type="entry name" value="WD40"/>
    <property type="match status" value="10"/>
</dbReference>
<dbReference type="PANTHER" id="PTHR19879:SF9">
    <property type="entry name" value="TRANSCRIPTION INITIATION FACTOR TFIID SUBUNIT 5"/>
    <property type="match status" value="1"/>
</dbReference>
<feature type="repeat" description="WD" evidence="3">
    <location>
        <begin position="1112"/>
        <end position="1139"/>
    </location>
</feature>
<reference evidence="6" key="1">
    <citation type="submission" date="2016-06" db="EMBL/GenBank/DDBJ databases">
        <authorList>
            <person name="Varghese N."/>
            <person name="Submissions Spin"/>
        </authorList>
    </citation>
    <scope>NUCLEOTIDE SEQUENCE [LARGE SCALE GENOMIC DNA]</scope>
    <source>
        <strain evidence="6">DSM 43817</strain>
    </source>
</reference>
<dbReference type="InterPro" id="IPR015943">
    <property type="entry name" value="WD40/YVTN_repeat-like_dom_sf"/>
</dbReference>
<dbReference type="PROSITE" id="PS50294">
    <property type="entry name" value="WD_REPEATS_REGION"/>
    <property type="match status" value="7"/>
</dbReference>
<feature type="domain" description="Novel STAND NTPase 1" evidence="4">
    <location>
        <begin position="104"/>
        <end position="480"/>
    </location>
</feature>
<dbReference type="PRINTS" id="PR00320">
    <property type="entry name" value="GPROTEINBRPT"/>
</dbReference>
<evidence type="ECO:0000259" key="4">
    <source>
        <dbReference type="Pfam" id="PF20703"/>
    </source>
</evidence>
<dbReference type="SUPFAM" id="SSF50998">
    <property type="entry name" value="Quinoprotein alcohol dehydrogenase-like"/>
    <property type="match status" value="1"/>
</dbReference>
<proteinExistence type="predicted"/>
<accession>A0A1C6SC10</accession>
<dbReference type="InterPro" id="IPR011047">
    <property type="entry name" value="Quinoprotein_ADH-like_sf"/>
</dbReference>
<dbReference type="SUPFAM" id="SSF52540">
    <property type="entry name" value="P-loop containing nucleoside triphosphate hydrolases"/>
    <property type="match status" value="1"/>
</dbReference>
<sequence length="1266" mass="134282">MLEPPPPGPDSIRTRQDFARELTRLRDRAGLSVRDVVAALPERERRHGTIGDWFAGRGLPQPASRHLLELVVRACGATDDEVSRWLAAWQRVRRTRTPRAGVEPYRGLNWFETDHADWFFGREELTARLVTRVRALRRAGGGILLVTGASGAGKSSLLRAGLVAALREPTDGAPAPETVVLVPGADPARAWRERPAGRDPATGPVIVVDQFEEVFAQGVDRAAADAFVAALATAAGRPGPGAVVVLGLRADFYADLLRFPVLARAAQEHQVTVGPMTAAELRRAITEPARRAGVDVEDGLVDLLLREVAPRSGDPTAAHDPGVLPLLSHALLATWESGGGRLTAERYRATGGIDGAVATTADAVHAALDPRHQALARTLFLRLVHVGQGTADTRRRLARTHLLPGAPAGTTAEDIDEVVDRFVERRLLTVDDDTVEISHEALLTAWPHLRDWLTTDRAGLLVGQQVADAAAGWDAEGRDPALLLRGSRLVAAWQWLAGQPTPPALSAQFLRASTRHARRRTRRLHQTIAALTVLAVVSAFTGVAAVRRTGEAVALQREVAQQRDEARSRLVAARADQLRDKDVSLSRQLALVAYRIAPTTEARSSLISSSATLPAVRLLTGRNQLMYAVAYRPDGRVLAAAVDSTIRLWDVASGPRPVPLGEPLTGPAGPGYSIAFSPDGRTLAVGSGDHRVHRWDLGAGSGPVRLPPLADAGNTVYSVAYRPDGRLLAAASADGLTRLYDTTDRTRPIPVGAGLPASAGAKSVAFHPSGRVLAVGGVDGTVRLWDVTRPERPHPLSQPAGPSREVGQVAFSPDGRTLAVGSTDFTTHLWDIRQPARPVRLGPALTGPRSFVNAVAFSPDSSLLAVGSSDPAIGVQVYHLASRRITATLPHPTPVTAVRFSPDGGTVATGSNDGTARLWPLPGPVLTTPGVVSANVFSPDGRILAVGSTSTQLWNLDDPARPSPVGPPLTNPDGFSGALAFTPDSRTLAVSARAGRVHLWDVSEPGRPLRHGGPLQAHDQLVETVAISPDGQTLATGSRDHTVRLWDITRPATPAPLAVLRGFDNYVQTLAFNHDGSLLAAGSIDRSIRLWDTTRPRAPVPLGEALVAGHYVYAVAFSPDRRTLAVGSADSTVRLYDVSRPHRPVPLGAPLTGPTNYVYALAFTSDGTALAAAVTNAGTWLWNLEDRARPAVRAVLATPGGGAYTVGFRRDGHTLAAGGTGNTVWLWNTSPERVAAGLCGAVGDPLTPAEWATYVPGPRYQPPCPG</sequence>
<dbReference type="InterPro" id="IPR020472">
    <property type="entry name" value="WD40_PAC1"/>
</dbReference>
<evidence type="ECO:0000313" key="5">
    <source>
        <dbReference type="EMBL" id="SCL26935.1"/>
    </source>
</evidence>
<evidence type="ECO:0000256" key="3">
    <source>
        <dbReference type="PROSITE-ProRule" id="PRU00221"/>
    </source>
</evidence>
<keyword evidence="2" id="KW-0677">Repeat</keyword>
<dbReference type="SMART" id="SM00320">
    <property type="entry name" value="WD40"/>
    <property type="match status" value="14"/>
</dbReference>
<organism evidence="5 6">
    <name type="scientific">Micromonospora pallida</name>
    <dbReference type="NCBI Taxonomy" id="145854"/>
    <lineage>
        <taxon>Bacteria</taxon>
        <taxon>Bacillati</taxon>
        <taxon>Actinomycetota</taxon>
        <taxon>Actinomycetes</taxon>
        <taxon>Micromonosporales</taxon>
        <taxon>Micromonosporaceae</taxon>
        <taxon>Micromonospora</taxon>
    </lineage>
</organism>
<gene>
    <name evidence="5" type="ORF">GA0074692_2259</name>
</gene>
<evidence type="ECO:0000256" key="2">
    <source>
        <dbReference type="ARBA" id="ARBA00022737"/>
    </source>
</evidence>
<feature type="repeat" description="WD" evidence="3">
    <location>
        <begin position="664"/>
        <end position="697"/>
    </location>
</feature>
<feature type="repeat" description="WD" evidence="3">
    <location>
        <begin position="799"/>
        <end position="833"/>
    </location>
</feature>
<feature type="repeat" description="WD" evidence="3">
    <location>
        <begin position="1060"/>
        <end position="1092"/>
    </location>
</feature>
<dbReference type="PROSITE" id="PS50082">
    <property type="entry name" value="WD_REPEATS_2"/>
    <property type="match status" value="9"/>
</dbReference>
<feature type="repeat" description="WD" evidence="3">
    <location>
        <begin position="1015"/>
        <end position="1048"/>
    </location>
</feature>
<dbReference type="InterPro" id="IPR049052">
    <property type="entry name" value="nSTAND1"/>
</dbReference>
<dbReference type="InterPro" id="IPR001680">
    <property type="entry name" value="WD40_rpt"/>
</dbReference>